<dbReference type="InterPro" id="IPR001128">
    <property type="entry name" value="Cyt_P450"/>
</dbReference>
<evidence type="ECO:0000256" key="10">
    <source>
        <dbReference type="PIRSR" id="PIRSR602401-1"/>
    </source>
</evidence>
<keyword evidence="13" id="KW-1185">Reference proteome</keyword>
<dbReference type="GO" id="GO:0005506">
    <property type="term" value="F:iron ion binding"/>
    <property type="evidence" value="ECO:0007669"/>
    <property type="project" value="InterPro"/>
</dbReference>
<feature type="binding site" description="axial binding residue" evidence="10">
    <location>
        <position position="435"/>
    </location>
    <ligand>
        <name>heme</name>
        <dbReference type="ChEBI" id="CHEBI:30413"/>
    </ligand>
    <ligandPart>
        <name>Fe</name>
        <dbReference type="ChEBI" id="CHEBI:18248"/>
    </ligandPart>
</feature>
<proteinExistence type="inferred from homology"/>
<dbReference type="InterPro" id="IPR017972">
    <property type="entry name" value="Cyt_P450_CS"/>
</dbReference>
<reference evidence="12" key="1">
    <citation type="submission" date="2025-08" db="UniProtKB">
        <authorList>
            <consortium name="Ensembl"/>
        </authorList>
    </citation>
    <scope>IDENTIFICATION</scope>
</reference>
<dbReference type="InterPro" id="IPR036396">
    <property type="entry name" value="Cyt_P450_sf"/>
</dbReference>
<comment type="similarity">
    <text evidence="3 11">Belongs to the cytochrome P450 family.</text>
</comment>
<evidence type="ECO:0008006" key="14">
    <source>
        <dbReference type="Google" id="ProtNLM"/>
    </source>
</evidence>
<dbReference type="InterPro" id="IPR050182">
    <property type="entry name" value="Cytochrome_P450_fam2"/>
</dbReference>
<dbReference type="Ensembl" id="ENSLLET00000044483.1">
    <property type="protein sequence ID" value="ENSLLEP00000042774.1"/>
    <property type="gene ID" value="ENSLLEG00000027191.1"/>
</dbReference>
<evidence type="ECO:0000256" key="4">
    <source>
        <dbReference type="ARBA" id="ARBA00022617"/>
    </source>
</evidence>
<dbReference type="InterPro" id="IPR002401">
    <property type="entry name" value="Cyt_P450_E_grp-I"/>
</dbReference>
<keyword evidence="7 10" id="KW-0408">Iron</keyword>
<evidence type="ECO:0000256" key="3">
    <source>
        <dbReference type="ARBA" id="ARBA00010617"/>
    </source>
</evidence>
<keyword evidence="9" id="KW-0472">Membrane</keyword>
<dbReference type="GO" id="GO:0016020">
    <property type="term" value="C:membrane"/>
    <property type="evidence" value="ECO:0007669"/>
    <property type="project" value="UniProtKB-SubCell"/>
</dbReference>
<dbReference type="GO" id="GO:0005737">
    <property type="term" value="C:cytoplasm"/>
    <property type="evidence" value="ECO:0007669"/>
    <property type="project" value="TreeGrafter"/>
</dbReference>
<dbReference type="OrthoDB" id="3934656at2759"/>
<dbReference type="GO" id="GO:0020037">
    <property type="term" value="F:heme binding"/>
    <property type="evidence" value="ECO:0007669"/>
    <property type="project" value="InterPro"/>
</dbReference>
<accession>A0A8C5QU55</accession>
<dbReference type="PRINTS" id="PR00463">
    <property type="entry name" value="EP450I"/>
</dbReference>
<reference evidence="12" key="2">
    <citation type="submission" date="2025-09" db="UniProtKB">
        <authorList>
            <consortium name="Ensembl"/>
        </authorList>
    </citation>
    <scope>IDENTIFICATION</scope>
</reference>
<protein>
    <recommendedName>
        <fullName evidence="14">Cytochrome P450</fullName>
    </recommendedName>
</protein>
<keyword evidence="8 11" id="KW-0503">Monooxygenase</keyword>
<dbReference type="GO" id="GO:0006082">
    <property type="term" value="P:organic acid metabolic process"/>
    <property type="evidence" value="ECO:0007669"/>
    <property type="project" value="TreeGrafter"/>
</dbReference>
<comment type="subcellular location">
    <subcellularLocation>
        <location evidence="2">Membrane</location>
    </subcellularLocation>
</comment>
<evidence type="ECO:0000256" key="8">
    <source>
        <dbReference type="ARBA" id="ARBA00023033"/>
    </source>
</evidence>
<dbReference type="PANTHER" id="PTHR24300:SF368">
    <property type="entry name" value="CYTOCHROME P450, FAMILY 2, SUBFAMILY AB, POLYPEPTIDE 1"/>
    <property type="match status" value="1"/>
</dbReference>
<keyword evidence="6 11" id="KW-0560">Oxidoreductase</keyword>
<dbReference type="Gene3D" id="1.10.630.10">
    <property type="entry name" value="Cytochrome P450"/>
    <property type="match status" value="1"/>
</dbReference>
<dbReference type="PROSITE" id="PS00086">
    <property type="entry name" value="CYTOCHROME_P450"/>
    <property type="match status" value="1"/>
</dbReference>
<dbReference type="PANTHER" id="PTHR24300">
    <property type="entry name" value="CYTOCHROME P450 508A4-RELATED"/>
    <property type="match status" value="1"/>
</dbReference>
<dbReference type="GO" id="GO:0016712">
    <property type="term" value="F:oxidoreductase activity, acting on paired donors, with incorporation or reduction of molecular oxygen, reduced flavin or flavoprotein as one donor, and incorporation of one atom of oxygen"/>
    <property type="evidence" value="ECO:0007669"/>
    <property type="project" value="TreeGrafter"/>
</dbReference>
<evidence type="ECO:0000256" key="11">
    <source>
        <dbReference type="RuleBase" id="RU000461"/>
    </source>
</evidence>
<keyword evidence="5 10" id="KW-0479">Metal-binding</keyword>
<comment type="cofactor">
    <cofactor evidence="1 10">
        <name>heme</name>
        <dbReference type="ChEBI" id="CHEBI:30413"/>
    </cofactor>
</comment>
<evidence type="ECO:0000256" key="5">
    <source>
        <dbReference type="ARBA" id="ARBA00022723"/>
    </source>
</evidence>
<organism evidence="12 13">
    <name type="scientific">Leptobrachium leishanense</name>
    <name type="common">Leishan spiny toad</name>
    <dbReference type="NCBI Taxonomy" id="445787"/>
    <lineage>
        <taxon>Eukaryota</taxon>
        <taxon>Metazoa</taxon>
        <taxon>Chordata</taxon>
        <taxon>Craniata</taxon>
        <taxon>Vertebrata</taxon>
        <taxon>Euteleostomi</taxon>
        <taxon>Amphibia</taxon>
        <taxon>Batrachia</taxon>
        <taxon>Anura</taxon>
        <taxon>Pelobatoidea</taxon>
        <taxon>Megophryidae</taxon>
        <taxon>Leptobrachium</taxon>
    </lineage>
</organism>
<sequence length="489" mass="55605">MMEINTLLLVLLVGLLFYHLIKIRIVASRMPPGPPPLPIFGNLWTLKFQLHHKTTMKLAKTYGNTITVWVGQTPIVVVHGYEAIREGLTANSEAIDMRAERPFFNVYANGQGVLVANGYNWKQQRRLGTQILRNLGLGKESLQWKIHAEARRMVDVFIAKKGTAHDPKNCLMNAVSNVVSVLSFGHIFSLDDDIFQDLVVATDSVTHFFGTPLGQLYDAFPWLVHNMPGPQQKVIHNLKILNHILRQEIESHKQNPSSEPTDVIDFYLENISKNEDDPASVFTEINLCQVLLDLFLAGSETLTSTLRWALLLMVSYPDIQEKVQSELDAYFQTSPNLHYENRKKVPYTLAVLHEIQRYVTVAPMGLPRQCAQDVKLNGYKIKKGTVVVFCLASAHYDPNYWKFPNDFCPSNFLDKDGNFQSNDAFIPFSAGHRRCIGENMARMEFFIFFTSLLHAFTFRLPQGITKVNIDGIFGTTFRPHPFHICAIPR</sequence>
<dbReference type="FunFam" id="1.10.630.10:FF:000004">
    <property type="entry name" value="cytochrome P450 2D15 isoform X1"/>
    <property type="match status" value="1"/>
</dbReference>
<evidence type="ECO:0000256" key="7">
    <source>
        <dbReference type="ARBA" id="ARBA00023004"/>
    </source>
</evidence>
<dbReference type="SUPFAM" id="SSF48264">
    <property type="entry name" value="Cytochrome P450"/>
    <property type="match status" value="1"/>
</dbReference>
<dbReference type="Proteomes" id="UP000694569">
    <property type="component" value="Unplaced"/>
</dbReference>
<dbReference type="AlphaFoldDB" id="A0A8C5QU55"/>
<evidence type="ECO:0000313" key="13">
    <source>
        <dbReference type="Proteomes" id="UP000694569"/>
    </source>
</evidence>
<dbReference type="Pfam" id="PF00067">
    <property type="entry name" value="p450"/>
    <property type="match status" value="1"/>
</dbReference>
<dbReference type="PRINTS" id="PR00385">
    <property type="entry name" value="P450"/>
</dbReference>
<keyword evidence="4 10" id="KW-0349">Heme</keyword>
<evidence type="ECO:0000256" key="1">
    <source>
        <dbReference type="ARBA" id="ARBA00001971"/>
    </source>
</evidence>
<evidence type="ECO:0000256" key="9">
    <source>
        <dbReference type="ARBA" id="ARBA00023136"/>
    </source>
</evidence>
<dbReference type="GO" id="GO:0006805">
    <property type="term" value="P:xenobiotic metabolic process"/>
    <property type="evidence" value="ECO:0007669"/>
    <property type="project" value="TreeGrafter"/>
</dbReference>
<name>A0A8C5QU55_9ANUR</name>
<evidence type="ECO:0000313" key="12">
    <source>
        <dbReference type="Ensembl" id="ENSLLEP00000042774.1"/>
    </source>
</evidence>
<dbReference type="GeneTree" id="ENSGT00940000163166"/>
<evidence type="ECO:0000256" key="6">
    <source>
        <dbReference type="ARBA" id="ARBA00023002"/>
    </source>
</evidence>
<evidence type="ECO:0000256" key="2">
    <source>
        <dbReference type="ARBA" id="ARBA00004370"/>
    </source>
</evidence>